<evidence type="ECO:0000256" key="1">
    <source>
        <dbReference type="ARBA" id="ARBA00004651"/>
    </source>
</evidence>
<keyword evidence="2 7" id="KW-0813">Transport</keyword>
<dbReference type="CDD" id="cd06261">
    <property type="entry name" value="TM_PBP2"/>
    <property type="match status" value="1"/>
</dbReference>
<dbReference type="KEGG" id="ccha:ELD05_00640"/>
<evidence type="ECO:0000256" key="5">
    <source>
        <dbReference type="ARBA" id="ARBA00022989"/>
    </source>
</evidence>
<dbReference type="InterPro" id="IPR035906">
    <property type="entry name" value="MetI-like_sf"/>
</dbReference>
<reference evidence="9 10" key="1">
    <citation type="submission" date="2018-12" db="EMBL/GenBank/DDBJ databases">
        <title>Genome sequence from the cellulolytic species, Caldicellulosiruptor changbaiensis.</title>
        <authorList>
            <person name="Blumer-Schuette S.E."/>
            <person name="Mendoza C."/>
        </authorList>
    </citation>
    <scope>NUCLEOTIDE SEQUENCE [LARGE SCALE GENOMIC DNA]</scope>
    <source>
        <strain evidence="9 10">CBS-Z</strain>
    </source>
</reference>
<evidence type="ECO:0000256" key="2">
    <source>
        <dbReference type="ARBA" id="ARBA00022448"/>
    </source>
</evidence>
<comment type="similarity">
    <text evidence="7">Belongs to the binding-protein-dependent transport system permease family.</text>
</comment>
<evidence type="ECO:0000256" key="4">
    <source>
        <dbReference type="ARBA" id="ARBA00022692"/>
    </source>
</evidence>
<dbReference type="SUPFAM" id="SSF161098">
    <property type="entry name" value="MetI-like"/>
    <property type="match status" value="1"/>
</dbReference>
<dbReference type="Gene3D" id="1.10.3720.10">
    <property type="entry name" value="MetI-like"/>
    <property type="match status" value="1"/>
</dbReference>
<feature type="transmembrane region" description="Helical" evidence="7">
    <location>
        <begin position="185"/>
        <end position="207"/>
    </location>
</feature>
<dbReference type="GO" id="GO:0055085">
    <property type="term" value="P:transmembrane transport"/>
    <property type="evidence" value="ECO:0007669"/>
    <property type="project" value="InterPro"/>
</dbReference>
<keyword evidence="3" id="KW-1003">Cell membrane</keyword>
<evidence type="ECO:0000256" key="7">
    <source>
        <dbReference type="RuleBase" id="RU363032"/>
    </source>
</evidence>
<dbReference type="PANTHER" id="PTHR43744:SF12">
    <property type="entry name" value="ABC TRANSPORTER PERMEASE PROTEIN MG189-RELATED"/>
    <property type="match status" value="1"/>
</dbReference>
<dbReference type="AlphaFoldDB" id="A0A3T0D3P1"/>
<name>A0A3T0D3P1_9FIRM</name>
<keyword evidence="6 7" id="KW-0472">Membrane</keyword>
<dbReference type="PANTHER" id="PTHR43744">
    <property type="entry name" value="ABC TRANSPORTER PERMEASE PROTEIN MG189-RELATED-RELATED"/>
    <property type="match status" value="1"/>
</dbReference>
<sequence>MSIKKIAFKIGALILNILVMILSLSAIFPVVWLIYSSLKTEREFALSIASLPVHPTFENYVNAIKTAKMHIYFFNSLFTTVISVILIVIFSFIVGYFFARYQFKGRTLLYTMFLAGMLIPIHALLVPLFVQFKVFGLLDRRITLIFPYVGLGLPMAIFLMENFIRDIPHEIEEAAYIDGATLTQTLFRIILPICKPIISTVVILSALSTWNEFSFALVLIKSDALKTLPVGLTNFSSQYTVKYTQLMAAITIAILPVIITYLAFNKKVIQGLVAGAVKG</sequence>
<keyword evidence="10" id="KW-1185">Reference proteome</keyword>
<keyword evidence="5 7" id="KW-1133">Transmembrane helix</keyword>
<dbReference type="EMBL" id="CP034791">
    <property type="protein sequence ID" value="AZT89310.1"/>
    <property type="molecule type" value="Genomic_DNA"/>
</dbReference>
<evidence type="ECO:0000313" key="9">
    <source>
        <dbReference type="EMBL" id="AZT89310.1"/>
    </source>
</evidence>
<evidence type="ECO:0000256" key="3">
    <source>
        <dbReference type="ARBA" id="ARBA00022475"/>
    </source>
</evidence>
<dbReference type="Pfam" id="PF00528">
    <property type="entry name" value="BPD_transp_1"/>
    <property type="match status" value="1"/>
</dbReference>
<feature type="domain" description="ABC transmembrane type-1" evidence="8">
    <location>
        <begin position="73"/>
        <end position="264"/>
    </location>
</feature>
<feature type="transmembrane region" description="Helical" evidence="7">
    <location>
        <begin position="243"/>
        <end position="264"/>
    </location>
</feature>
<dbReference type="Proteomes" id="UP000282930">
    <property type="component" value="Chromosome"/>
</dbReference>
<feature type="transmembrane region" description="Helical" evidence="7">
    <location>
        <begin position="12"/>
        <end position="35"/>
    </location>
</feature>
<evidence type="ECO:0000313" key="10">
    <source>
        <dbReference type="Proteomes" id="UP000282930"/>
    </source>
</evidence>
<feature type="transmembrane region" description="Helical" evidence="7">
    <location>
        <begin position="77"/>
        <end position="99"/>
    </location>
</feature>
<evidence type="ECO:0000256" key="6">
    <source>
        <dbReference type="ARBA" id="ARBA00023136"/>
    </source>
</evidence>
<feature type="transmembrane region" description="Helical" evidence="7">
    <location>
        <begin position="142"/>
        <end position="164"/>
    </location>
</feature>
<proteinExistence type="inferred from homology"/>
<organism evidence="9 10">
    <name type="scientific">Caldicellulosiruptor changbaiensis</name>
    <dbReference type="NCBI Taxonomy" id="1222016"/>
    <lineage>
        <taxon>Bacteria</taxon>
        <taxon>Bacillati</taxon>
        <taxon>Bacillota</taxon>
        <taxon>Bacillota incertae sedis</taxon>
        <taxon>Caldicellulosiruptorales</taxon>
        <taxon>Caldicellulosiruptoraceae</taxon>
        <taxon>Caldicellulosiruptor</taxon>
    </lineage>
</organism>
<gene>
    <name evidence="9" type="ORF">ELD05_00640</name>
</gene>
<dbReference type="RefSeq" id="WP_127350932.1">
    <property type="nucleotide sequence ID" value="NZ_CP034791.1"/>
</dbReference>
<keyword evidence="4 7" id="KW-0812">Transmembrane</keyword>
<accession>A0A3T0D3P1</accession>
<dbReference type="GO" id="GO:0005886">
    <property type="term" value="C:plasma membrane"/>
    <property type="evidence" value="ECO:0007669"/>
    <property type="project" value="UniProtKB-SubCell"/>
</dbReference>
<feature type="transmembrane region" description="Helical" evidence="7">
    <location>
        <begin position="108"/>
        <end position="130"/>
    </location>
</feature>
<dbReference type="PROSITE" id="PS50928">
    <property type="entry name" value="ABC_TM1"/>
    <property type="match status" value="1"/>
</dbReference>
<evidence type="ECO:0000259" key="8">
    <source>
        <dbReference type="PROSITE" id="PS50928"/>
    </source>
</evidence>
<dbReference type="InterPro" id="IPR000515">
    <property type="entry name" value="MetI-like"/>
</dbReference>
<comment type="subcellular location">
    <subcellularLocation>
        <location evidence="1 7">Cell membrane</location>
        <topology evidence="1 7">Multi-pass membrane protein</topology>
    </subcellularLocation>
</comment>
<protein>
    <submittedName>
        <fullName evidence="9">Carbohydrate ABC transporter permease</fullName>
    </submittedName>
</protein>